<accession>A0A9P4RB32</accession>
<dbReference type="Proteomes" id="UP000799444">
    <property type="component" value="Unassembled WGS sequence"/>
</dbReference>
<comment type="caution">
    <text evidence="2">The sequence shown here is derived from an EMBL/GenBank/DDBJ whole genome shotgun (WGS) entry which is preliminary data.</text>
</comment>
<feature type="region of interest" description="Disordered" evidence="1">
    <location>
        <begin position="54"/>
        <end position="120"/>
    </location>
</feature>
<sequence length="192" mass="20820">MSPQQGVRGAFHATSKRLRRTSGLHACLPACAIVCPPLRRQRRNYTSVAHHQMPASISVQSNQTPLLPPAQGSRKVKSQTSHPRSGKHGHGAPELPRSASTSPAARRPRCCPVSSRKGPSACPGMHVYGSTGAVKLLLIQNIKAPRCARCHLSDPRGVFHSFRNRGVVAASHIAFHHSTTLLSRYTLFSYQA</sequence>
<keyword evidence="3" id="KW-1185">Reference proteome</keyword>
<dbReference type="AlphaFoldDB" id="A0A9P4RB32"/>
<proteinExistence type="predicted"/>
<protein>
    <submittedName>
        <fullName evidence="2">Uncharacterized protein</fullName>
    </submittedName>
</protein>
<name>A0A9P4RB32_9PLEO</name>
<reference evidence="2" key="1">
    <citation type="journal article" date="2020" name="Stud. Mycol.">
        <title>101 Dothideomycetes genomes: a test case for predicting lifestyles and emergence of pathogens.</title>
        <authorList>
            <person name="Haridas S."/>
            <person name="Albert R."/>
            <person name="Binder M."/>
            <person name="Bloem J."/>
            <person name="Labutti K."/>
            <person name="Salamov A."/>
            <person name="Andreopoulos B."/>
            <person name="Baker S."/>
            <person name="Barry K."/>
            <person name="Bills G."/>
            <person name="Bluhm B."/>
            <person name="Cannon C."/>
            <person name="Castanera R."/>
            <person name="Culley D."/>
            <person name="Daum C."/>
            <person name="Ezra D."/>
            <person name="Gonzalez J."/>
            <person name="Henrissat B."/>
            <person name="Kuo A."/>
            <person name="Liang C."/>
            <person name="Lipzen A."/>
            <person name="Lutzoni F."/>
            <person name="Magnuson J."/>
            <person name="Mondo S."/>
            <person name="Nolan M."/>
            <person name="Ohm R."/>
            <person name="Pangilinan J."/>
            <person name="Park H.-J."/>
            <person name="Ramirez L."/>
            <person name="Alfaro M."/>
            <person name="Sun H."/>
            <person name="Tritt A."/>
            <person name="Yoshinaga Y."/>
            <person name="Zwiers L.-H."/>
            <person name="Turgeon B."/>
            <person name="Goodwin S."/>
            <person name="Spatafora J."/>
            <person name="Crous P."/>
            <person name="Grigoriev I."/>
        </authorList>
    </citation>
    <scope>NUCLEOTIDE SEQUENCE</scope>
    <source>
        <strain evidence="2">CBS 125425</strain>
    </source>
</reference>
<organism evidence="2 3">
    <name type="scientific">Polyplosphaeria fusca</name>
    <dbReference type="NCBI Taxonomy" id="682080"/>
    <lineage>
        <taxon>Eukaryota</taxon>
        <taxon>Fungi</taxon>
        <taxon>Dikarya</taxon>
        <taxon>Ascomycota</taxon>
        <taxon>Pezizomycotina</taxon>
        <taxon>Dothideomycetes</taxon>
        <taxon>Pleosporomycetidae</taxon>
        <taxon>Pleosporales</taxon>
        <taxon>Tetraplosphaeriaceae</taxon>
        <taxon>Polyplosphaeria</taxon>
    </lineage>
</organism>
<dbReference type="EMBL" id="ML996101">
    <property type="protein sequence ID" value="KAF2740213.1"/>
    <property type="molecule type" value="Genomic_DNA"/>
</dbReference>
<evidence type="ECO:0000313" key="2">
    <source>
        <dbReference type="EMBL" id="KAF2740213.1"/>
    </source>
</evidence>
<evidence type="ECO:0000313" key="3">
    <source>
        <dbReference type="Proteomes" id="UP000799444"/>
    </source>
</evidence>
<gene>
    <name evidence="2" type="ORF">EJ04DRAFT_237651</name>
</gene>
<feature type="compositionally biased region" description="Polar residues" evidence="1">
    <location>
        <begin position="54"/>
        <end position="65"/>
    </location>
</feature>
<evidence type="ECO:0000256" key="1">
    <source>
        <dbReference type="SAM" id="MobiDB-lite"/>
    </source>
</evidence>